<dbReference type="RefSeq" id="WP_014202475.1">
    <property type="nucleotide sequence ID" value="NC_016599.1"/>
</dbReference>
<name>G8R459_OWEHD</name>
<dbReference type="Pfam" id="PF18962">
    <property type="entry name" value="Por_Secre_tail"/>
    <property type="match status" value="1"/>
</dbReference>
<organism evidence="3 4">
    <name type="scientific">Owenweeksia hongkongensis (strain DSM 17368 / CIP 108786 / JCM 12287 / NRRL B-23963 / UST20020801)</name>
    <dbReference type="NCBI Taxonomy" id="926562"/>
    <lineage>
        <taxon>Bacteria</taxon>
        <taxon>Pseudomonadati</taxon>
        <taxon>Bacteroidota</taxon>
        <taxon>Flavobacteriia</taxon>
        <taxon>Flavobacteriales</taxon>
        <taxon>Owenweeksiaceae</taxon>
        <taxon>Owenweeksia</taxon>
    </lineage>
</organism>
<evidence type="ECO:0000256" key="1">
    <source>
        <dbReference type="ARBA" id="ARBA00022729"/>
    </source>
</evidence>
<dbReference type="NCBIfam" id="TIGR04183">
    <property type="entry name" value="Por_Secre_tail"/>
    <property type="match status" value="1"/>
</dbReference>
<evidence type="ECO:0000313" key="4">
    <source>
        <dbReference type="Proteomes" id="UP000005631"/>
    </source>
</evidence>
<sequence>MKIIKLLFVTLAFGGVMRAEGLLEKLVDINDRWAYEQHSWKDVPNLNANFSESELIQQHLYLVHAELSQRSVENLTLEQKQNRASSLVDLYKYAKRGLFPNNITHKGRRPIFIDGFGVHCAVGFLIKESGHPELSKHISANMNDAYLLDMRDSELNNWVSQSGFTAEELAWIQPGYFQPIDYEPLKGGVNGPVNTIISDNNSGIYAGGKFDTADGQAAGSFANYFSGFAGYDWMGIGGSGFQGHVSDAIMYHGELYVAGYFYMVDTTYVNSGVAKWDGSKWTAVGDFYTGALVNYVLDLEIYEDTLYAGGFFKSRYNATDTFQSLAKWDGTEWRATALDIYGEVGALHVYNNKLIVGGVFQLNDTAGVENIAMLNGRQAEYFDASVKVPVYDIEDFGNEIFIGTDFYTQARQDSGGLVVYRNNTWETVFGPGLGNYDKNGGVKCLEAHPDALLIGGDFDIAAIVGNYGKNMGLYRNGYVEAFGMLDSTVRAMTIINDQLYLGGDFNGATTSTGGVTLNHIAQVDLQKYLSTETAELESLKVFPNPAIIELNIELPYGELNDVKLIDMSGRVHSAVAKKEGAYWKLNVEHLQKGNYVLSAKTQDGVLQQKVIIE</sequence>
<proteinExistence type="predicted"/>
<dbReference type="HOGENOM" id="CLU_430076_0_0_10"/>
<keyword evidence="1" id="KW-0732">Signal</keyword>
<reference evidence="3 4" key="1">
    <citation type="journal article" date="2012" name="Stand. Genomic Sci.">
        <title>Genome sequence of the orange-pigmented seawater bacterium Owenweeksia hongkongensis type strain (UST20020801(T)).</title>
        <authorList>
            <person name="Riedel T."/>
            <person name="Held B."/>
            <person name="Nolan M."/>
            <person name="Lucas S."/>
            <person name="Lapidus A."/>
            <person name="Tice H."/>
            <person name="Del Rio T.G."/>
            <person name="Cheng J.F."/>
            <person name="Han C."/>
            <person name="Tapia R."/>
            <person name="Goodwin L.A."/>
            <person name="Pitluck S."/>
            <person name="Liolios K."/>
            <person name="Mavromatis K."/>
            <person name="Pagani I."/>
            <person name="Ivanova N."/>
            <person name="Mikhailova N."/>
            <person name="Pati A."/>
            <person name="Chen A."/>
            <person name="Palaniappan K."/>
            <person name="Rohde M."/>
            <person name="Tindall B.J."/>
            <person name="Detter J.C."/>
            <person name="Goker M."/>
            <person name="Woyke T."/>
            <person name="Bristow J."/>
            <person name="Eisen J.A."/>
            <person name="Markowitz V."/>
            <person name="Hugenholtz P."/>
            <person name="Klenk H.P."/>
            <person name="Kyrpides N.C."/>
        </authorList>
    </citation>
    <scope>NUCLEOTIDE SEQUENCE</scope>
    <source>
        <strain evidence="4">DSM 17368 / JCM 12287 / NRRL B-23963</strain>
    </source>
</reference>
<gene>
    <name evidence="3" type="ordered locus">Oweho_2152</name>
</gene>
<evidence type="ECO:0000313" key="3">
    <source>
        <dbReference type="EMBL" id="AEV33126.1"/>
    </source>
</evidence>
<dbReference type="EMBL" id="CP003156">
    <property type="protein sequence ID" value="AEV33126.1"/>
    <property type="molecule type" value="Genomic_DNA"/>
</dbReference>
<protein>
    <recommendedName>
        <fullName evidence="2">Secretion system C-terminal sorting domain-containing protein</fullName>
    </recommendedName>
</protein>
<feature type="domain" description="Secretion system C-terminal sorting" evidence="2">
    <location>
        <begin position="541"/>
        <end position="612"/>
    </location>
</feature>
<dbReference type="Proteomes" id="UP000005631">
    <property type="component" value="Chromosome"/>
</dbReference>
<dbReference type="InterPro" id="IPR026444">
    <property type="entry name" value="Secre_tail"/>
</dbReference>
<accession>G8R459</accession>
<dbReference type="AlphaFoldDB" id="G8R459"/>
<dbReference type="KEGG" id="oho:Oweho_2152"/>
<dbReference type="STRING" id="926562.Oweho_2152"/>
<dbReference type="OrthoDB" id="1466022at2"/>
<keyword evidence="4" id="KW-1185">Reference proteome</keyword>
<evidence type="ECO:0000259" key="2">
    <source>
        <dbReference type="Pfam" id="PF18962"/>
    </source>
</evidence>
<dbReference type="eggNOG" id="COG0666">
    <property type="taxonomic scope" value="Bacteria"/>
</dbReference>
<dbReference type="eggNOG" id="COG5563">
    <property type="taxonomic scope" value="Bacteria"/>
</dbReference>